<dbReference type="EC" id="2.8.1.7" evidence="3"/>
<dbReference type="EMBL" id="SJPH01000008">
    <property type="protein sequence ID" value="TWT41572.1"/>
    <property type="molecule type" value="Genomic_DNA"/>
</dbReference>
<keyword evidence="1" id="KW-0663">Pyridoxal phosphate</keyword>
<evidence type="ECO:0000259" key="2">
    <source>
        <dbReference type="Pfam" id="PF00266"/>
    </source>
</evidence>
<dbReference type="GO" id="GO:0031071">
    <property type="term" value="F:cysteine desulfurase activity"/>
    <property type="evidence" value="ECO:0007669"/>
    <property type="project" value="UniProtKB-EC"/>
</dbReference>
<accession>A0A5C5VVM7</accession>
<evidence type="ECO:0000313" key="4">
    <source>
        <dbReference type="Proteomes" id="UP000318995"/>
    </source>
</evidence>
<reference evidence="3 4" key="1">
    <citation type="submission" date="2019-02" db="EMBL/GenBank/DDBJ databases">
        <title>Deep-cultivation of Planctomycetes and their phenomic and genomic characterization uncovers novel biology.</title>
        <authorList>
            <person name="Wiegand S."/>
            <person name="Jogler M."/>
            <person name="Boedeker C."/>
            <person name="Pinto D."/>
            <person name="Vollmers J."/>
            <person name="Rivas-Marin E."/>
            <person name="Kohn T."/>
            <person name="Peeters S.H."/>
            <person name="Heuer A."/>
            <person name="Rast P."/>
            <person name="Oberbeckmann S."/>
            <person name="Bunk B."/>
            <person name="Jeske O."/>
            <person name="Meyerdierks A."/>
            <person name="Storesund J.E."/>
            <person name="Kallscheuer N."/>
            <person name="Luecker S."/>
            <person name="Lage O.M."/>
            <person name="Pohl T."/>
            <person name="Merkel B.J."/>
            <person name="Hornburger P."/>
            <person name="Mueller R.-W."/>
            <person name="Bruemmer F."/>
            <person name="Labrenz M."/>
            <person name="Spormann A.M."/>
            <person name="Op Den Camp H."/>
            <person name="Overmann J."/>
            <person name="Amann R."/>
            <person name="Jetten M.S.M."/>
            <person name="Mascher T."/>
            <person name="Medema M.H."/>
            <person name="Devos D.P."/>
            <person name="Kaster A.-K."/>
            <person name="Ovreas L."/>
            <person name="Rohde M."/>
            <person name="Galperin M.Y."/>
            <person name="Jogler C."/>
        </authorList>
    </citation>
    <scope>NUCLEOTIDE SEQUENCE [LARGE SCALE GENOMIC DNA]</scope>
    <source>
        <strain evidence="3 4">Pla111</strain>
    </source>
</reference>
<feature type="domain" description="Aminotransferase class V" evidence="2">
    <location>
        <begin position="29"/>
        <end position="373"/>
    </location>
</feature>
<comment type="caution">
    <text evidence="3">The sequence shown here is derived from an EMBL/GenBank/DDBJ whole genome shotgun (WGS) entry which is preliminary data.</text>
</comment>
<dbReference type="AlphaFoldDB" id="A0A5C5VVM7"/>
<dbReference type="Gene3D" id="3.40.640.10">
    <property type="entry name" value="Type I PLP-dependent aspartate aminotransferase-like (Major domain)"/>
    <property type="match status" value="1"/>
</dbReference>
<dbReference type="SUPFAM" id="SSF53383">
    <property type="entry name" value="PLP-dependent transferases"/>
    <property type="match status" value="1"/>
</dbReference>
<dbReference type="Proteomes" id="UP000318995">
    <property type="component" value="Unassembled WGS sequence"/>
</dbReference>
<dbReference type="Pfam" id="PF00266">
    <property type="entry name" value="Aminotran_5"/>
    <property type="match status" value="1"/>
</dbReference>
<gene>
    <name evidence="3" type="primary">csd_3</name>
    <name evidence="3" type="ORF">Pla111_29490</name>
</gene>
<dbReference type="PANTHER" id="PTHR43586:SF15">
    <property type="entry name" value="BLR3095 PROTEIN"/>
    <property type="match status" value="1"/>
</dbReference>
<dbReference type="OrthoDB" id="9804366at2"/>
<dbReference type="Gene3D" id="3.90.1150.10">
    <property type="entry name" value="Aspartate Aminotransferase, domain 1"/>
    <property type="match status" value="1"/>
</dbReference>
<keyword evidence="3" id="KW-0808">Transferase</keyword>
<dbReference type="InterPro" id="IPR015424">
    <property type="entry name" value="PyrdxlP-dep_Trfase"/>
</dbReference>
<evidence type="ECO:0000313" key="3">
    <source>
        <dbReference type="EMBL" id="TWT41572.1"/>
    </source>
</evidence>
<evidence type="ECO:0000256" key="1">
    <source>
        <dbReference type="ARBA" id="ARBA00022898"/>
    </source>
</evidence>
<protein>
    <submittedName>
        <fullName evidence="3">Putative cysteine desulfurase</fullName>
        <ecNumber evidence="3">2.8.1.7</ecNumber>
    </submittedName>
</protein>
<keyword evidence="4" id="KW-1185">Reference proteome</keyword>
<dbReference type="InterPro" id="IPR000192">
    <property type="entry name" value="Aminotrans_V_dom"/>
</dbReference>
<proteinExistence type="predicted"/>
<name>A0A5C5VVM7_9BACT</name>
<dbReference type="InterPro" id="IPR015421">
    <property type="entry name" value="PyrdxlP-dep_Trfase_major"/>
</dbReference>
<organism evidence="3 4">
    <name type="scientific">Botrimarina hoheduenensis</name>
    <dbReference type="NCBI Taxonomy" id="2528000"/>
    <lineage>
        <taxon>Bacteria</taxon>
        <taxon>Pseudomonadati</taxon>
        <taxon>Planctomycetota</taxon>
        <taxon>Planctomycetia</taxon>
        <taxon>Pirellulales</taxon>
        <taxon>Lacipirellulaceae</taxon>
        <taxon>Botrimarina</taxon>
    </lineage>
</organism>
<sequence>MLSIGARHDGGLVQSDLRAAMPITEAWAYFDHAAVAPLCQPAAEAIQLYATQASHAGDTVWLTWKNGVEHTRRRAAKLLGAKADEITLTTNTTHGINLVAEGLDWLPGDNVVVLCDEFPSNLYPWMHLKSRGVETRLVSTDAGRVDPDKLREACDRRTRLVTFSWIAYGAGERRDIDSFIEVAQECGANGGRGAWVLLDAIQGLGVFPLDVSQTPIDFLSADGHKWLLGPEGAGIAYLREERLEEIRPTGVGWNSVVGCQEFGKIELEFKPSAARFEGGSINMAGQLALGASLGLLLGHDRDEVAAAVLEITDYLCQQLRRHGASIHSHRSCYNNGHDPRSGIVSVSLPGHDPGEIRTRCAAERIAISVREGRLRLSPHAYTTKDEVDHLVSTLPPAP</sequence>
<dbReference type="PANTHER" id="PTHR43586">
    <property type="entry name" value="CYSTEINE DESULFURASE"/>
    <property type="match status" value="1"/>
</dbReference>
<dbReference type="InterPro" id="IPR015422">
    <property type="entry name" value="PyrdxlP-dep_Trfase_small"/>
</dbReference>